<dbReference type="SUPFAM" id="SSF52540">
    <property type="entry name" value="P-loop containing nucleoside triphosphate hydrolases"/>
    <property type="match status" value="2"/>
</dbReference>
<dbReference type="PROSITE" id="PS51716">
    <property type="entry name" value="G_IRG"/>
    <property type="match status" value="2"/>
</dbReference>
<accession>S8DMH7</accession>
<reference evidence="5 6" key="1">
    <citation type="journal article" date="2012" name="Science">
        <title>The Paleozoic origin of enzymatic lignin decomposition reconstructed from 31 fungal genomes.</title>
        <authorList>
            <person name="Floudas D."/>
            <person name="Binder M."/>
            <person name="Riley R."/>
            <person name="Barry K."/>
            <person name="Blanchette R.A."/>
            <person name="Henrissat B."/>
            <person name="Martinez A.T."/>
            <person name="Otillar R."/>
            <person name="Spatafora J.W."/>
            <person name="Yadav J.S."/>
            <person name="Aerts A."/>
            <person name="Benoit I."/>
            <person name="Boyd A."/>
            <person name="Carlson A."/>
            <person name="Copeland A."/>
            <person name="Coutinho P.M."/>
            <person name="de Vries R.P."/>
            <person name="Ferreira P."/>
            <person name="Findley K."/>
            <person name="Foster B."/>
            <person name="Gaskell J."/>
            <person name="Glotzer D."/>
            <person name="Gorecki P."/>
            <person name="Heitman J."/>
            <person name="Hesse C."/>
            <person name="Hori C."/>
            <person name="Igarashi K."/>
            <person name="Jurgens J.A."/>
            <person name="Kallen N."/>
            <person name="Kersten P."/>
            <person name="Kohler A."/>
            <person name="Kuees U."/>
            <person name="Kumar T.K.A."/>
            <person name="Kuo A."/>
            <person name="LaButti K."/>
            <person name="Larrondo L.F."/>
            <person name="Lindquist E."/>
            <person name="Ling A."/>
            <person name="Lombard V."/>
            <person name="Lucas S."/>
            <person name="Lundell T."/>
            <person name="Martin R."/>
            <person name="McLaughlin D.J."/>
            <person name="Morgenstern I."/>
            <person name="Morin E."/>
            <person name="Murat C."/>
            <person name="Nagy L.G."/>
            <person name="Nolan M."/>
            <person name="Ohm R.A."/>
            <person name="Patyshakuliyeva A."/>
            <person name="Rokas A."/>
            <person name="Ruiz-Duenas F.J."/>
            <person name="Sabat G."/>
            <person name="Salamov A."/>
            <person name="Samejima M."/>
            <person name="Schmutz J."/>
            <person name="Slot J.C."/>
            <person name="St John F."/>
            <person name="Stenlid J."/>
            <person name="Sun H."/>
            <person name="Sun S."/>
            <person name="Syed K."/>
            <person name="Tsang A."/>
            <person name="Wiebenga A."/>
            <person name="Young D."/>
            <person name="Pisabarro A."/>
            <person name="Eastwood D.C."/>
            <person name="Martin F."/>
            <person name="Cullen D."/>
            <person name="Grigoriev I.V."/>
            <person name="Hibbett D.S."/>
        </authorList>
    </citation>
    <scope>NUCLEOTIDE SEQUENCE</scope>
    <source>
        <strain evidence="6">FP-58527</strain>
    </source>
</reference>
<dbReference type="PANTHER" id="PTHR14143">
    <property type="entry name" value="INTERFERON-INDUCIBLE GTPASE FAMILY MEMBER"/>
    <property type="match status" value="1"/>
</dbReference>
<feature type="region of interest" description="Disordered" evidence="3">
    <location>
        <begin position="505"/>
        <end position="525"/>
    </location>
</feature>
<feature type="domain" description="IRG-type G" evidence="4">
    <location>
        <begin position="117"/>
        <end position="299"/>
    </location>
</feature>
<evidence type="ECO:0000259" key="4">
    <source>
        <dbReference type="PROSITE" id="PS51716"/>
    </source>
</evidence>
<dbReference type="InterPro" id="IPR027417">
    <property type="entry name" value="P-loop_NTPase"/>
</dbReference>
<keyword evidence="6" id="KW-1185">Reference proteome</keyword>
<dbReference type="HOGENOM" id="CLU_454994_0_0_1"/>
<name>S8DMH7_FOMSC</name>
<dbReference type="OrthoDB" id="422720at2759"/>
<dbReference type="InParanoid" id="S8DMH7"/>
<dbReference type="EMBL" id="KE504254">
    <property type="protein sequence ID" value="EPS93842.1"/>
    <property type="molecule type" value="Genomic_DNA"/>
</dbReference>
<evidence type="ECO:0000313" key="5">
    <source>
        <dbReference type="EMBL" id="EPS93842.1"/>
    </source>
</evidence>
<dbReference type="InterPro" id="IPR030385">
    <property type="entry name" value="G_IRG_dom"/>
</dbReference>
<organism evidence="5 6">
    <name type="scientific">Fomitopsis schrenkii</name>
    <name type="common">Brown rot fungus</name>
    <dbReference type="NCBI Taxonomy" id="2126942"/>
    <lineage>
        <taxon>Eukaryota</taxon>
        <taxon>Fungi</taxon>
        <taxon>Dikarya</taxon>
        <taxon>Basidiomycota</taxon>
        <taxon>Agaricomycotina</taxon>
        <taxon>Agaricomycetes</taxon>
        <taxon>Polyporales</taxon>
        <taxon>Fomitopsis</taxon>
    </lineage>
</organism>
<dbReference type="STRING" id="743788.S8DMH7"/>
<dbReference type="PANTHER" id="PTHR14143:SF1">
    <property type="entry name" value="IRG-TYPE G DOMAIN-CONTAINING PROTEIN"/>
    <property type="match status" value="1"/>
</dbReference>
<comment type="similarity">
    <text evidence="1">Belongs to the TRAFAC class dynamin-like GTPase superfamily. IRG family.</text>
</comment>
<evidence type="ECO:0000256" key="1">
    <source>
        <dbReference type="ARBA" id="ARBA00005429"/>
    </source>
</evidence>
<evidence type="ECO:0000256" key="2">
    <source>
        <dbReference type="SAM" id="Coils"/>
    </source>
</evidence>
<dbReference type="InterPro" id="IPR007743">
    <property type="entry name" value="Immunity-related_GTPase-like"/>
</dbReference>
<dbReference type="Gene3D" id="3.40.50.300">
    <property type="entry name" value="P-loop containing nucleotide triphosphate hydrolases"/>
    <property type="match status" value="2"/>
</dbReference>
<feature type="compositionally biased region" description="Acidic residues" evidence="3">
    <location>
        <begin position="511"/>
        <end position="520"/>
    </location>
</feature>
<dbReference type="Pfam" id="PF05049">
    <property type="entry name" value="IIGP"/>
    <property type="match status" value="2"/>
</dbReference>
<feature type="compositionally biased region" description="Basic and acidic residues" evidence="3">
    <location>
        <begin position="17"/>
        <end position="57"/>
    </location>
</feature>
<evidence type="ECO:0000256" key="3">
    <source>
        <dbReference type="SAM" id="MobiDB-lite"/>
    </source>
</evidence>
<evidence type="ECO:0000313" key="6">
    <source>
        <dbReference type="Proteomes" id="UP000015241"/>
    </source>
</evidence>
<proteinExistence type="inferred from homology"/>
<dbReference type="AlphaFoldDB" id="S8DMH7"/>
<feature type="coiled-coil region" evidence="2">
    <location>
        <begin position="325"/>
        <end position="355"/>
    </location>
</feature>
<feature type="region of interest" description="Disordered" evidence="3">
    <location>
        <begin position="1"/>
        <end position="57"/>
    </location>
</feature>
<protein>
    <recommendedName>
        <fullName evidence="4">IRG-type G domain-containing protein</fullName>
    </recommendedName>
</protein>
<gene>
    <name evidence="5" type="ORF">FOMPIDRAFT_59934</name>
</gene>
<feature type="domain" description="IRG-type G" evidence="4">
    <location>
        <begin position="380"/>
        <end position="580"/>
    </location>
</feature>
<dbReference type="GO" id="GO:0005525">
    <property type="term" value="F:GTP binding"/>
    <property type="evidence" value="ECO:0007669"/>
    <property type="project" value="InterPro"/>
</dbReference>
<dbReference type="Proteomes" id="UP000015241">
    <property type="component" value="Unassembled WGS sequence"/>
</dbReference>
<keyword evidence="2" id="KW-0175">Coiled coil</keyword>
<dbReference type="GO" id="GO:0016020">
    <property type="term" value="C:membrane"/>
    <property type="evidence" value="ECO:0007669"/>
    <property type="project" value="InterPro"/>
</dbReference>
<dbReference type="eggNOG" id="ENOG502QS9R">
    <property type="taxonomic scope" value="Eukaryota"/>
</dbReference>
<sequence length="600" mass="67135">MYEQELHGARVAQTNSEGDRKRVEAERQQIEERRKEAEDRVAKAVQERTRADDEARGAISQRDDAVLFRQDAEAVALYARNQLEVAENNLREGVRPVVWPTLEELSAAKERLGYEEGLFHFAIAGIAGSGKSSLANAVRGLRNSDDGAAPTGVVETTSAVGRFPDPDPKHPFVWYDVPGAGTLAVPDWQYFTDQGLYIFDCIIVLFDTRLTATDIAILRNAARFDIPTYIVRSKALQHILNLAADLPGEDSDEDDEDAEMSPVVLQRAREMYVKETRASIAQNLEAAKLPQQRVYLVDKDTLVKVVKDKPVKDPIDELDLLRDLLAEAHCRQEEAQRTAEAAREAQEEAERSLREGIRPIIVPTQEQHEATKRRLGYRQGFFHFGVAGISGSGKSSLINAFRGLRNKDVGAAPVGVVEMTMQVARYPDPSTDMPYVWYDVPGAGTLSIPDWQYFTDQGLYILNCIIVVMDGRFTATDIAILRNCVRFQIPSFIVRSKSKQHIANIANDMGGDQDDDDDDEGDRRARMEKAREQYIRATRDNVAQNLEQAGLLAQKVYLIDKDILVKAVKGRSSADAIDEEVLLKDMFALAERPEQFSLNV</sequence>